<organism evidence="3">
    <name type="scientific">Rhodosorus marinus</name>
    <dbReference type="NCBI Taxonomy" id="101924"/>
    <lineage>
        <taxon>Eukaryota</taxon>
        <taxon>Rhodophyta</taxon>
        <taxon>Stylonematophyceae</taxon>
        <taxon>Stylonematales</taxon>
        <taxon>Stylonemataceae</taxon>
        <taxon>Rhodosorus</taxon>
    </lineage>
</organism>
<evidence type="ECO:0008006" key="4">
    <source>
        <dbReference type="Google" id="ProtNLM"/>
    </source>
</evidence>
<dbReference type="PANTHER" id="PTHR46862">
    <property type="entry name" value="OS07G0661900 PROTEIN"/>
    <property type="match status" value="1"/>
</dbReference>
<dbReference type="Pfam" id="PF13041">
    <property type="entry name" value="PPR_2"/>
    <property type="match status" value="1"/>
</dbReference>
<dbReference type="Gene3D" id="1.25.40.10">
    <property type="entry name" value="Tetratricopeptide repeat domain"/>
    <property type="match status" value="4"/>
</dbReference>
<evidence type="ECO:0000256" key="2">
    <source>
        <dbReference type="SAM" id="MobiDB-lite"/>
    </source>
</evidence>
<feature type="repeat" description="PPR" evidence="1">
    <location>
        <begin position="381"/>
        <end position="415"/>
    </location>
</feature>
<feature type="repeat" description="PPR" evidence="1">
    <location>
        <begin position="416"/>
        <end position="450"/>
    </location>
</feature>
<accession>A0A7S2ZRP8</accession>
<feature type="compositionally biased region" description="Polar residues" evidence="2">
    <location>
        <begin position="688"/>
        <end position="706"/>
    </location>
</feature>
<feature type="repeat" description="PPR" evidence="1">
    <location>
        <begin position="582"/>
        <end position="616"/>
    </location>
</feature>
<feature type="region of interest" description="Disordered" evidence="2">
    <location>
        <begin position="688"/>
        <end position="716"/>
    </location>
</feature>
<dbReference type="PROSITE" id="PS51375">
    <property type="entry name" value="PPR"/>
    <property type="match status" value="6"/>
</dbReference>
<feature type="repeat" description="PPR" evidence="1">
    <location>
        <begin position="276"/>
        <end position="310"/>
    </location>
</feature>
<dbReference type="PANTHER" id="PTHR46862:SF3">
    <property type="entry name" value="OS07G0661900 PROTEIN"/>
    <property type="match status" value="1"/>
</dbReference>
<evidence type="ECO:0000313" key="3">
    <source>
        <dbReference type="EMBL" id="CAE0049214.1"/>
    </source>
</evidence>
<feature type="repeat" description="PPR" evidence="1">
    <location>
        <begin position="240"/>
        <end position="275"/>
    </location>
</feature>
<sequence>MEGFQMEGLGFVGGARLQGRRVDVLRSVCSRRYRVRSHSKGLCVANLRYGTRFGVSPEEEEEVEVEQHMRSVEGLLRAGYHDQSFKRYRHLHETNRLRPRQYDKSMKLFGELDSLRVAWMIFEDLCNEDCSQEPQLSSYNTIIHQCMLRKDTAKIKIAYSRLMKSGHSPNLFSFKTYIQCLSEVGEIREIENALKDMEAVRIKPDVHLLRSTLKMYANLKDVEGVKTSYNRILRLGLKPDKSTFNLYINAVGRQGTLEEAEKAFDTMEKSRGMKPDVVTFNTLIKLQIRNGRLDRAKHYYQLMIARGVTPSEVTFSILLSALVRAGDARSVKSAFREMEKYGITPQVYHFNSLMDIHLKSRNHSEVFDLFLEIRRLGYRADRSTYNLVLTAYVRERKEIDALATFEDMMMKHVRPDRNTFALLMRLYSSAEDVEKCRSWFQRMVKDGVAPGEINYALLIEAFLRAGLVEDAKVAALEVEAKDITPRTRLNICNMRLALVLKDRMRARKIAEDLWLNRKDWRFELNDVENIIQILSHANENEIVLKFEEFLYERGWEPSVRTRRIVNRIKHPDLLRNDTQNEQSSAFVEMIDRFARARDLVRAKRAFNRMLEEGVNPTTEVYNAMIRAYCFSGEIGMALRTLGELRTSLFLEPDALSYKPVVLALVREKQLDKAKSLIEEAKAIGLTVSLSSKQPNPNSASGDSVSAVSRPREQESV</sequence>
<gene>
    <name evidence="3" type="ORF">RMAR00112_LOCUS17212</name>
</gene>
<proteinExistence type="predicted"/>
<reference evidence="3" key="1">
    <citation type="submission" date="2021-01" db="EMBL/GenBank/DDBJ databases">
        <authorList>
            <person name="Corre E."/>
            <person name="Pelletier E."/>
            <person name="Niang G."/>
            <person name="Scheremetjew M."/>
            <person name="Finn R."/>
            <person name="Kale V."/>
            <person name="Holt S."/>
            <person name="Cochrane G."/>
            <person name="Meng A."/>
            <person name="Brown T."/>
            <person name="Cohen L."/>
        </authorList>
    </citation>
    <scope>NUCLEOTIDE SEQUENCE</scope>
    <source>
        <strain evidence="3">CCMP 769</strain>
    </source>
</reference>
<dbReference type="NCBIfam" id="TIGR00756">
    <property type="entry name" value="PPR"/>
    <property type="match status" value="6"/>
</dbReference>
<dbReference type="Pfam" id="PF01535">
    <property type="entry name" value="PPR"/>
    <property type="match status" value="1"/>
</dbReference>
<name>A0A7S2ZRP8_9RHOD</name>
<dbReference type="EMBL" id="HBHW01022465">
    <property type="protein sequence ID" value="CAE0049214.1"/>
    <property type="molecule type" value="Transcribed_RNA"/>
</dbReference>
<dbReference type="InterPro" id="IPR011990">
    <property type="entry name" value="TPR-like_helical_dom_sf"/>
</dbReference>
<feature type="repeat" description="PPR" evidence="1">
    <location>
        <begin position="311"/>
        <end position="345"/>
    </location>
</feature>
<dbReference type="InterPro" id="IPR002885">
    <property type="entry name" value="PPR_rpt"/>
</dbReference>
<dbReference type="Pfam" id="PF13812">
    <property type="entry name" value="PPR_3"/>
    <property type="match status" value="2"/>
</dbReference>
<evidence type="ECO:0000256" key="1">
    <source>
        <dbReference type="PROSITE-ProRule" id="PRU00708"/>
    </source>
</evidence>
<dbReference type="AlphaFoldDB" id="A0A7S2ZRP8"/>
<protein>
    <recommendedName>
        <fullName evidence="4">Pentacotripeptide-repeat region of PRORP domain-containing protein</fullName>
    </recommendedName>
</protein>